<organism evidence="1 2">
    <name type="scientific">Trichonephila inaurata madagascariensis</name>
    <dbReference type="NCBI Taxonomy" id="2747483"/>
    <lineage>
        <taxon>Eukaryota</taxon>
        <taxon>Metazoa</taxon>
        <taxon>Ecdysozoa</taxon>
        <taxon>Arthropoda</taxon>
        <taxon>Chelicerata</taxon>
        <taxon>Arachnida</taxon>
        <taxon>Araneae</taxon>
        <taxon>Araneomorphae</taxon>
        <taxon>Entelegynae</taxon>
        <taxon>Araneoidea</taxon>
        <taxon>Nephilidae</taxon>
        <taxon>Trichonephila</taxon>
        <taxon>Trichonephila inaurata</taxon>
    </lineage>
</organism>
<dbReference type="OrthoDB" id="10558453at2759"/>
<reference evidence="1" key="1">
    <citation type="submission" date="2020-08" db="EMBL/GenBank/DDBJ databases">
        <title>Multicomponent nature underlies the extraordinary mechanical properties of spider dragline silk.</title>
        <authorList>
            <person name="Kono N."/>
            <person name="Nakamura H."/>
            <person name="Mori M."/>
            <person name="Yoshida Y."/>
            <person name="Ohtoshi R."/>
            <person name="Malay A.D."/>
            <person name="Moran D.A.P."/>
            <person name="Tomita M."/>
            <person name="Numata K."/>
            <person name="Arakawa K."/>
        </authorList>
    </citation>
    <scope>NUCLEOTIDE SEQUENCE</scope>
</reference>
<sequence>MDINFPYCVGETQQKDNGGQEFTIPCRDTSSSSDLTRRIFISSFRIFEVTPAFCPRRKTNQNRRCRNCLLYLFWLPSWHALLGRDGPITEEATMELEESVPTSHTAADIMEDTEMVMDGTEAYTEAMAPATVTGGGSRRYHECGTQEVLCF</sequence>
<proteinExistence type="predicted"/>
<name>A0A8X6MKK3_9ARAC</name>
<protein>
    <submittedName>
        <fullName evidence="1">Uncharacterized protein</fullName>
    </submittedName>
</protein>
<evidence type="ECO:0000313" key="1">
    <source>
        <dbReference type="EMBL" id="GFS60470.1"/>
    </source>
</evidence>
<accession>A0A8X6MKK3</accession>
<keyword evidence="2" id="KW-1185">Reference proteome</keyword>
<evidence type="ECO:0000313" key="2">
    <source>
        <dbReference type="Proteomes" id="UP000886998"/>
    </source>
</evidence>
<dbReference type="Proteomes" id="UP000886998">
    <property type="component" value="Unassembled WGS sequence"/>
</dbReference>
<comment type="caution">
    <text evidence="1">The sequence shown here is derived from an EMBL/GenBank/DDBJ whole genome shotgun (WGS) entry which is preliminary data.</text>
</comment>
<dbReference type="EMBL" id="BMAV01027578">
    <property type="protein sequence ID" value="GFS60470.1"/>
    <property type="molecule type" value="Genomic_DNA"/>
</dbReference>
<gene>
    <name evidence="1" type="ORF">TNIN_357751</name>
</gene>
<dbReference type="AlphaFoldDB" id="A0A8X6MKK3"/>